<evidence type="ECO:0000313" key="1">
    <source>
        <dbReference type="EMBL" id="VDO97025.1"/>
    </source>
</evidence>
<dbReference type="WBParaSite" id="HPBE_0001367501-mRNA-1">
    <property type="protein sequence ID" value="HPBE_0001367501-mRNA-1"/>
    <property type="gene ID" value="HPBE_0001367501"/>
</dbReference>
<evidence type="ECO:0000313" key="3">
    <source>
        <dbReference type="WBParaSite" id="HPBE_0001367501-mRNA-1"/>
    </source>
</evidence>
<reference evidence="3" key="2">
    <citation type="submission" date="2019-09" db="UniProtKB">
        <authorList>
            <consortium name="WormBaseParasite"/>
        </authorList>
    </citation>
    <scope>IDENTIFICATION</scope>
</reference>
<dbReference type="Proteomes" id="UP000050761">
    <property type="component" value="Unassembled WGS sequence"/>
</dbReference>
<sequence>MGLDVSRGTPVPPTHVESYRGYLHQLPSSEETSMVITLLRALNGRSHTSVIHSTEQTSLDELLENHLPARCRLVVSASQVTDTHQFCYRKLMLNNEYALLAPFYNHRMQEKRQRKAATRTSPGDRLAMGPVDGCTRTVVHITKERMNSGNG</sequence>
<keyword evidence="2" id="KW-1185">Reference proteome</keyword>
<name>A0A183FYF6_HELPZ</name>
<dbReference type="EMBL" id="UZAH01028022">
    <property type="protein sequence ID" value="VDO97025.1"/>
    <property type="molecule type" value="Genomic_DNA"/>
</dbReference>
<accession>A0A183FYF6</accession>
<gene>
    <name evidence="1" type="ORF">HPBE_LOCUS13676</name>
</gene>
<protein>
    <submittedName>
        <fullName evidence="3">DNA helicase</fullName>
    </submittedName>
</protein>
<dbReference type="AlphaFoldDB" id="A0A183FYF6"/>
<proteinExistence type="predicted"/>
<organism evidence="2 3">
    <name type="scientific">Heligmosomoides polygyrus</name>
    <name type="common">Parasitic roundworm</name>
    <dbReference type="NCBI Taxonomy" id="6339"/>
    <lineage>
        <taxon>Eukaryota</taxon>
        <taxon>Metazoa</taxon>
        <taxon>Ecdysozoa</taxon>
        <taxon>Nematoda</taxon>
        <taxon>Chromadorea</taxon>
        <taxon>Rhabditida</taxon>
        <taxon>Rhabditina</taxon>
        <taxon>Rhabditomorpha</taxon>
        <taxon>Strongyloidea</taxon>
        <taxon>Heligmosomidae</taxon>
        <taxon>Heligmosomoides</taxon>
    </lineage>
</organism>
<reference evidence="1 2" key="1">
    <citation type="submission" date="2018-11" db="EMBL/GenBank/DDBJ databases">
        <authorList>
            <consortium name="Pathogen Informatics"/>
        </authorList>
    </citation>
    <scope>NUCLEOTIDE SEQUENCE [LARGE SCALE GENOMIC DNA]</scope>
</reference>
<evidence type="ECO:0000313" key="2">
    <source>
        <dbReference type="Proteomes" id="UP000050761"/>
    </source>
</evidence>
<accession>A0A3P8DMQ5</accession>